<evidence type="ECO:0000313" key="1">
    <source>
        <dbReference type="EMBL" id="ESL07393.1"/>
    </source>
</evidence>
<protein>
    <submittedName>
        <fullName evidence="1">Uncharacterized protein</fullName>
    </submittedName>
</protein>
<organism evidence="1 2">
    <name type="scientific">Trypanosoma rangeli SC58</name>
    <dbReference type="NCBI Taxonomy" id="429131"/>
    <lineage>
        <taxon>Eukaryota</taxon>
        <taxon>Discoba</taxon>
        <taxon>Euglenozoa</taxon>
        <taxon>Kinetoplastea</taxon>
        <taxon>Metakinetoplastina</taxon>
        <taxon>Trypanosomatida</taxon>
        <taxon>Trypanosomatidae</taxon>
        <taxon>Trypanosoma</taxon>
        <taxon>Herpetosoma</taxon>
    </lineage>
</organism>
<accession>A0A061IW66</accession>
<dbReference type="InterPro" id="IPR016024">
    <property type="entry name" value="ARM-type_fold"/>
</dbReference>
<dbReference type="SUPFAM" id="SSF48371">
    <property type="entry name" value="ARM repeat"/>
    <property type="match status" value="1"/>
</dbReference>
<dbReference type="AlphaFoldDB" id="A0A061IW66"/>
<keyword evidence="2" id="KW-1185">Reference proteome</keyword>
<dbReference type="OrthoDB" id="270509at2759"/>
<name>A0A061IW66_TRYRA</name>
<evidence type="ECO:0000313" key="2">
    <source>
        <dbReference type="Proteomes" id="UP000031737"/>
    </source>
</evidence>
<reference evidence="1 2" key="1">
    <citation type="submission" date="2013-07" db="EMBL/GenBank/DDBJ databases">
        <authorList>
            <person name="Stoco P.H."/>
            <person name="Wagner G."/>
            <person name="Gerber A."/>
            <person name="Zaha A."/>
            <person name="Thompson C."/>
            <person name="Bartholomeu D.C."/>
            <person name="Luckemeyer D.D."/>
            <person name="Bahia D."/>
            <person name="Loreto E."/>
            <person name="Prestes E.B."/>
            <person name="Lima F.M."/>
            <person name="Rodrigues-Luiz G."/>
            <person name="Vallejo G.A."/>
            <person name="Filho J.F."/>
            <person name="Monteiro K.M."/>
            <person name="Tyler K.M."/>
            <person name="de Almeida L.G."/>
            <person name="Ortiz M.F."/>
            <person name="Siervo M.A."/>
            <person name="de Moraes M.H."/>
            <person name="Cunha O.L."/>
            <person name="Mendonca-Neto R."/>
            <person name="Silva R."/>
            <person name="Teixeira S.M."/>
            <person name="Murta S.M."/>
            <person name="Sincero T.C."/>
            <person name="Mendes T.A."/>
            <person name="Urmenyi T.P."/>
            <person name="Silva V.G."/>
            <person name="da Rocha W.D."/>
            <person name="Andersson B."/>
            <person name="Romanha A.J."/>
            <person name="Steindel M."/>
            <person name="de Vasconcelos A.T."/>
            <person name="Grisard E.C."/>
        </authorList>
    </citation>
    <scope>NUCLEOTIDE SEQUENCE [LARGE SCALE GENOMIC DNA]</scope>
    <source>
        <strain evidence="1 2">SC58</strain>
    </source>
</reference>
<sequence>MLMDDIEATLNRMIAFPSGTSSPDAAVELQNAARALEVADHIPLLTETCMSLCVELMENSPAQAATVHAVLTLLARCCMREENRGLATRFGVFGLCILILQGHRSLPEDTLFATFDLISTLCMNDGNTRRMMRPSISYVIAVMRERTDSLQLAFGGAVVLTTLTMLDNSNAALAVEQGCVQLLITSFIRAYDQKRQLMCQRTSHASLRKKEGEQRLCENVMRWSHDALRKLVQFPFPVVDEKLEAADFGNYGSRLEVDDLKWTLKFERRKVKVNSP</sequence>
<dbReference type="InterPro" id="IPR011989">
    <property type="entry name" value="ARM-like"/>
</dbReference>
<dbReference type="Gene3D" id="1.25.10.10">
    <property type="entry name" value="Leucine-rich Repeat Variant"/>
    <property type="match status" value="1"/>
</dbReference>
<gene>
    <name evidence="1" type="ORF">TRSC58_04917</name>
</gene>
<dbReference type="VEuPathDB" id="TriTrypDB:TRSC58_04917"/>
<dbReference type="Proteomes" id="UP000031737">
    <property type="component" value="Unassembled WGS sequence"/>
</dbReference>
<dbReference type="EMBL" id="AUPL01004917">
    <property type="protein sequence ID" value="ESL07393.1"/>
    <property type="molecule type" value="Genomic_DNA"/>
</dbReference>
<proteinExistence type="predicted"/>
<comment type="caution">
    <text evidence="1">The sequence shown here is derived from an EMBL/GenBank/DDBJ whole genome shotgun (WGS) entry which is preliminary data.</text>
</comment>